<dbReference type="PANTHER" id="PTHR32278:SF111">
    <property type="entry name" value="F-BOX PROTEIN PP2-B12-RELATED"/>
    <property type="match status" value="1"/>
</dbReference>
<accession>A0A0A9QWK9</accession>
<proteinExistence type="predicted"/>
<dbReference type="AlphaFoldDB" id="A0A0A9QWK9"/>
<dbReference type="EMBL" id="GBRH01210427">
    <property type="protein sequence ID" value="JAD87468.1"/>
    <property type="molecule type" value="Transcribed_RNA"/>
</dbReference>
<reference evidence="1" key="2">
    <citation type="journal article" date="2015" name="Data Brief">
        <title>Shoot transcriptome of the giant reed, Arundo donax.</title>
        <authorList>
            <person name="Barrero R.A."/>
            <person name="Guerrero F.D."/>
            <person name="Moolhuijzen P."/>
            <person name="Goolsby J.A."/>
            <person name="Tidwell J."/>
            <person name="Bellgard S.E."/>
            <person name="Bellgard M.I."/>
        </authorList>
    </citation>
    <scope>NUCLEOTIDE SEQUENCE</scope>
    <source>
        <tissue evidence="1">Shoot tissue taken approximately 20 cm above the soil surface</tissue>
    </source>
</reference>
<organism evidence="1">
    <name type="scientific">Arundo donax</name>
    <name type="common">Giant reed</name>
    <name type="synonym">Donax arundinaceus</name>
    <dbReference type="NCBI Taxonomy" id="35708"/>
    <lineage>
        <taxon>Eukaryota</taxon>
        <taxon>Viridiplantae</taxon>
        <taxon>Streptophyta</taxon>
        <taxon>Embryophyta</taxon>
        <taxon>Tracheophyta</taxon>
        <taxon>Spermatophyta</taxon>
        <taxon>Magnoliopsida</taxon>
        <taxon>Liliopsida</taxon>
        <taxon>Poales</taxon>
        <taxon>Poaceae</taxon>
        <taxon>PACMAD clade</taxon>
        <taxon>Arundinoideae</taxon>
        <taxon>Arundineae</taxon>
        <taxon>Arundo</taxon>
    </lineage>
</organism>
<dbReference type="PANTHER" id="PTHR32278">
    <property type="entry name" value="F-BOX DOMAIN-CONTAINING PROTEIN"/>
    <property type="match status" value="1"/>
</dbReference>
<dbReference type="InterPro" id="IPR025886">
    <property type="entry name" value="PP2-like"/>
</dbReference>
<evidence type="ECO:0000313" key="1">
    <source>
        <dbReference type="EMBL" id="JAD87468.1"/>
    </source>
</evidence>
<name>A0A0A9QWK9_ARUDO</name>
<reference evidence="1" key="1">
    <citation type="submission" date="2014-09" db="EMBL/GenBank/DDBJ databases">
        <authorList>
            <person name="Magalhaes I.L.F."/>
            <person name="Oliveira U."/>
            <person name="Santos F.R."/>
            <person name="Vidigal T.H.D.A."/>
            <person name="Brescovit A.D."/>
            <person name="Santos A.J."/>
        </authorList>
    </citation>
    <scope>NUCLEOTIDE SEQUENCE</scope>
    <source>
        <tissue evidence="1">Shoot tissue taken approximately 20 cm above the soil surface</tissue>
    </source>
</reference>
<protein>
    <submittedName>
        <fullName evidence="1">Uncharacterized protein</fullName>
    </submittedName>
</protein>
<dbReference type="Pfam" id="PF14299">
    <property type="entry name" value="PP2"/>
    <property type="match status" value="1"/>
</dbReference>
<sequence>MSVWLDRETGAKCYMMSARALRIAWADTPQYWRWIPLSDSRFSEGAELLLVWWLEIRGKIHSKMLSQDSTYAAYIVFKIADGSYGLNFPPQNTATTVAGSTKTRKVCLNNEHGDDAGSSLPMQQFGRRRCRYAVETRCSLRKELTVGWSWRWVSSTTRMVTTVRCASASWRQKEATRRKVLLFRALRLDLRRVLLCALLRIHSFP</sequence>